<name>A0A1W2CBI2_9FIRM</name>
<dbReference type="GO" id="GO:0005886">
    <property type="term" value="C:plasma membrane"/>
    <property type="evidence" value="ECO:0007669"/>
    <property type="project" value="UniProtKB-SubCell"/>
</dbReference>
<feature type="transmembrane region" description="Helical" evidence="2">
    <location>
        <begin position="280"/>
        <end position="299"/>
    </location>
</feature>
<keyword evidence="4" id="KW-1185">Reference proteome</keyword>
<dbReference type="SUPFAM" id="SSF103473">
    <property type="entry name" value="MFS general substrate transporter"/>
    <property type="match status" value="1"/>
</dbReference>
<dbReference type="GO" id="GO:0022857">
    <property type="term" value="F:transmembrane transporter activity"/>
    <property type="evidence" value="ECO:0007669"/>
    <property type="project" value="InterPro"/>
</dbReference>
<dbReference type="AlphaFoldDB" id="A0A1W2CBI2"/>
<dbReference type="Proteomes" id="UP000192790">
    <property type="component" value="Unassembled WGS sequence"/>
</dbReference>
<keyword evidence="2" id="KW-0472">Membrane</keyword>
<dbReference type="InterPro" id="IPR011701">
    <property type="entry name" value="MFS"/>
</dbReference>
<feature type="transmembrane region" description="Helical" evidence="2">
    <location>
        <begin position="175"/>
        <end position="194"/>
    </location>
</feature>
<feature type="transmembrane region" description="Helical" evidence="2">
    <location>
        <begin position="63"/>
        <end position="82"/>
    </location>
</feature>
<comment type="subcellular location">
    <subcellularLocation>
        <location evidence="1">Cell membrane</location>
        <topology evidence="1">Multi-pass membrane protein</topology>
    </subcellularLocation>
</comment>
<dbReference type="PANTHER" id="PTHR23526">
    <property type="entry name" value="INTEGRAL MEMBRANE TRANSPORT PROTEIN-RELATED"/>
    <property type="match status" value="1"/>
</dbReference>
<proteinExistence type="predicted"/>
<feature type="transmembrane region" description="Helical" evidence="2">
    <location>
        <begin position="305"/>
        <end position="325"/>
    </location>
</feature>
<dbReference type="InterPro" id="IPR036259">
    <property type="entry name" value="MFS_trans_sf"/>
</dbReference>
<dbReference type="OrthoDB" id="9774288at2"/>
<accession>A0A1W2CBI2</accession>
<feature type="transmembrane region" description="Helical" evidence="2">
    <location>
        <begin position="21"/>
        <end position="43"/>
    </location>
</feature>
<evidence type="ECO:0000313" key="3">
    <source>
        <dbReference type="EMBL" id="SMC82540.1"/>
    </source>
</evidence>
<sequence>MKQFLAGRAARVKTSFREDRDFSLYVLAGVFIGAATGIYTTVFNNYLSDIFMLTAEARGVVEFPRELPGTLVVLVLGALAFLGDVRMAALAMVASALGLVGLGLFSPSFGVMLVWLMIYSMGLHMYLPLNPTIGMSLSQKESYGVRLGLYSAYALIATIIGYGVVWVGFRLLGLTYSGAFVIAGILFACAFFVFRMMKRTPPAARKVKLVFRKKYSLYYALSLVNGARKQIFLTFAPWVLIQVYGLDPPIFAILGVIIALVSIGTRTIVGRAIDERGERFVLSVEAVILIVICFGYTFSEDLLPRAIALAIVSACYILDSSMSVVEMARSTYVKKIAICPEDVTPTLSAGVSLDHVVAMTVPTLGGLLWAATGAHGYKYIFMADAVFATLNLLLSRRMKIE</sequence>
<dbReference type="EMBL" id="FWXW01000009">
    <property type="protein sequence ID" value="SMC82540.1"/>
    <property type="molecule type" value="Genomic_DNA"/>
</dbReference>
<dbReference type="RefSeq" id="WP_084235371.1">
    <property type="nucleotide sequence ID" value="NZ_FWXW01000009.1"/>
</dbReference>
<dbReference type="Gene3D" id="1.20.1250.20">
    <property type="entry name" value="MFS general substrate transporter like domains"/>
    <property type="match status" value="2"/>
</dbReference>
<dbReference type="PANTHER" id="PTHR23526:SF4">
    <property type="entry name" value="INTEGRAL MEMBRANE TRANSPORT PROTEIN"/>
    <property type="match status" value="1"/>
</dbReference>
<organism evidence="3 4">
    <name type="scientific">Papillibacter cinnamivorans DSM 12816</name>
    <dbReference type="NCBI Taxonomy" id="1122930"/>
    <lineage>
        <taxon>Bacteria</taxon>
        <taxon>Bacillati</taxon>
        <taxon>Bacillota</taxon>
        <taxon>Clostridia</taxon>
        <taxon>Eubacteriales</taxon>
        <taxon>Oscillospiraceae</taxon>
        <taxon>Papillibacter</taxon>
    </lineage>
</organism>
<dbReference type="STRING" id="1122930.SAMN02745168_2704"/>
<dbReference type="InterPro" id="IPR052528">
    <property type="entry name" value="Sugar_transport-like"/>
</dbReference>
<keyword evidence="2" id="KW-1133">Transmembrane helix</keyword>
<evidence type="ECO:0000313" key="4">
    <source>
        <dbReference type="Proteomes" id="UP000192790"/>
    </source>
</evidence>
<reference evidence="3 4" key="1">
    <citation type="submission" date="2017-04" db="EMBL/GenBank/DDBJ databases">
        <authorList>
            <person name="Afonso C.L."/>
            <person name="Miller P.J."/>
            <person name="Scott M.A."/>
            <person name="Spackman E."/>
            <person name="Goraichik I."/>
            <person name="Dimitrov K.M."/>
            <person name="Suarez D.L."/>
            <person name="Swayne D.E."/>
        </authorList>
    </citation>
    <scope>NUCLEOTIDE SEQUENCE [LARGE SCALE GENOMIC DNA]</scope>
    <source>
        <strain evidence="3 4">DSM 12816</strain>
    </source>
</reference>
<protein>
    <submittedName>
        <fullName evidence="3">Major Facilitator Superfamily protein</fullName>
    </submittedName>
</protein>
<gene>
    <name evidence="3" type="ORF">SAMN02745168_2704</name>
</gene>
<evidence type="ECO:0000256" key="1">
    <source>
        <dbReference type="ARBA" id="ARBA00004651"/>
    </source>
</evidence>
<dbReference type="Pfam" id="PF07690">
    <property type="entry name" value="MFS_1"/>
    <property type="match status" value="1"/>
</dbReference>
<keyword evidence="2" id="KW-0812">Transmembrane</keyword>
<evidence type="ECO:0000256" key="2">
    <source>
        <dbReference type="SAM" id="Phobius"/>
    </source>
</evidence>
<feature type="transmembrane region" description="Helical" evidence="2">
    <location>
        <begin position="150"/>
        <end position="169"/>
    </location>
</feature>